<keyword evidence="1 3" id="KW-0479">Metal-binding</keyword>
<feature type="binding site" evidence="4">
    <location>
        <position position="140"/>
    </location>
    <ligand>
        <name>NAD(+)</name>
        <dbReference type="ChEBI" id="CHEBI:57540"/>
    </ligand>
</feature>
<dbReference type="PANTHER" id="PTHR43616:SF3">
    <property type="entry name" value="HYDROXYCARBOXYLATE DEHYDROGENASE A"/>
    <property type="match status" value="1"/>
</dbReference>
<evidence type="ECO:0000256" key="2">
    <source>
        <dbReference type="ARBA" id="ARBA00023002"/>
    </source>
</evidence>
<feature type="domain" description="Alcohol dehydrogenase iron-type/glycerol dehydrogenase GldA" evidence="5">
    <location>
        <begin position="17"/>
        <end position="163"/>
    </location>
</feature>
<reference evidence="7 8" key="1">
    <citation type="journal article" date="2020" name="Cell Host Microbe">
        <title>Functional and Genomic Variation between Human-Derived Isolates of Lachnospiraceae Reveals Inter- and Intra-Species Diversity.</title>
        <authorList>
            <person name="Sorbara M.T."/>
            <person name="Littmann E.R."/>
            <person name="Fontana E."/>
            <person name="Moody T.U."/>
            <person name="Kohout C.E."/>
            <person name="Gjonbalaj M."/>
            <person name="Eaton V."/>
            <person name="Seok R."/>
            <person name="Leiner I.M."/>
            <person name="Pamer E.G."/>
        </authorList>
    </citation>
    <scope>NUCLEOTIDE SEQUENCE [LARGE SCALE GENOMIC DNA]</scope>
    <source>
        <strain evidence="7 8">MSK.1.17</strain>
    </source>
</reference>
<dbReference type="RefSeq" id="WP_117563048.1">
    <property type="nucleotide sequence ID" value="NZ_JAAITT010000048.1"/>
</dbReference>
<feature type="binding site" evidence="3">
    <location>
        <position position="264"/>
    </location>
    <ligand>
        <name>glycerol</name>
        <dbReference type="ChEBI" id="CHEBI:17754"/>
    </ligand>
</feature>
<dbReference type="Proteomes" id="UP001299608">
    <property type="component" value="Unassembled WGS sequence"/>
</dbReference>
<dbReference type="Proteomes" id="UP000669239">
    <property type="component" value="Unassembled WGS sequence"/>
</dbReference>
<protein>
    <submittedName>
        <fullName evidence="6">Iron-containing alcohol dehydrogenase family protein</fullName>
    </submittedName>
</protein>
<dbReference type="Pfam" id="PF00465">
    <property type="entry name" value="Fe-ADH"/>
    <property type="match status" value="1"/>
</dbReference>
<comment type="cofactor">
    <cofactor evidence="3">
        <name>Zn(2+)</name>
        <dbReference type="ChEBI" id="CHEBI:29105"/>
    </cofactor>
    <text evidence="3">Binds 1 zinc ion per subunit.</text>
</comment>
<dbReference type="GO" id="GO:0046872">
    <property type="term" value="F:metal ion binding"/>
    <property type="evidence" value="ECO:0007669"/>
    <property type="project" value="UniProtKB-KW"/>
</dbReference>
<proteinExistence type="predicted"/>
<sequence length="368" mass="40099">MGKFSLEETVKYNKSGPARYCCRTDVWKEAAMVLPSFGKRAVVSGGARSRASVREKLFPALKAAGIQYVVNEFSGESSMGNVKKILDLCEGFQPDFIIGTGGGKSIDTAKYAAELYNVPIVTVPTIAATCAASSNQIIVYSDEGEYLENIYPKTNPPLVLVDPEVIVGSPYGYFISGIYDSLAKWYEGSASLPGSDNSDIFDHMALAVAGMLKAQMYEKAVSAVRSMKAKTVSPDFIDVVNLNIYTASTVQALGIKAVRNGIAHSVQNGLTLLEGSHDVTHGEKVAYGIGVQLMVLESPEEELEELFGFYRSLELVPSFKGLNLEFNDGNIKKVARKAVNDVLMRARPFDVITEEMMCEAIRKLENYC</sequence>
<evidence type="ECO:0000256" key="1">
    <source>
        <dbReference type="ARBA" id="ARBA00022723"/>
    </source>
</evidence>
<dbReference type="GO" id="GO:0016614">
    <property type="term" value="F:oxidoreductase activity, acting on CH-OH group of donors"/>
    <property type="evidence" value="ECO:0007669"/>
    <property type="project" value="InterPro"/>
</dbReference>
<dbReference type="PANTHER" id="PTHR43616">
    <property type="entry name" value="GLYCEROL DEHYDROGENASE"/>
    <property type="match status" value="1"/>
</dbReference>
<feature type="binding site" evidence="3">
    <location>
        <position position="281"/>
    </location>
    <ligand>
        <name>glycerol</name>
        <dbReference type="ChEBI" id="CHEBI:17754"/>
    </ligand>
</feature>
<evidence type="ECO:0000313" key="7">
    <source>
        <dbReference type="EMBL" id="NSJ51786.1"/>
    </source>
</evidence>
<feature type="binding site" evidence="3">
    <location>
        <position position="180"/>
    </location>
    <ligand>
        <name>glycerol</name>
        <dbReference type="ChEBI" id="CHEBI:17754"/>
    </ligand>
</feature>
<dbReference type="InterPro" id="IPR016205">
    <property type="entry name" value="Glycerol_DH"/>
</dbReference>
<reference evidence="6" key="3">
    <citation type="submission" date="2022-01" db="EMBL/GenBank/DDBJ databases">
        <title>Collection of gut derived symbiotic bacterial strains cultured from healthy donors.</title>
        <authorList>
            <person name="Lin H."/>
            <person name="Kohout C."/>
            <person name="Waligurski E."/>
            <person name="Pamer E.G."/>
        </authorList>
    </citation>
    <scope>NUCLEOTIDE SEQUENCE</scope>
    <source>
        <strain evidence="6">DFI.6.55</strain>
    </source>
</reference>
<evidence type="ECO:0000259" key="5">
    <source>
        <dbReference type="Pfam" id="PF00465"/>
    </source>
</evidence>
<feature type="binding site" evidence="4">
    <location>
        <begin position="103"/>
        <end position="107"/>
    </location>
    <ligand>
        <name>NAD(+)</name>
        <dbReference type="ChEBI" id="CHEBI:57540"/>
    </ligand>
</feature>
<dbReference type="AlphaFoldDB" id="A0AAW5C452"/>
<name>A0AAW5C452_9FIRM</name>
<dbReference type="EMBL" id="JAKNGE010000045">
    <property type="protein sequence ID" value="MCG4748892.1"/>
    <property type="molecule type" value="Genomic_DNA"/>
</dbReference>
<keyword evidence="3" id="KW-0862">Zinc</keyword>
<dbReference type="Gene3D" id="1.20.1090.10">
    <property type="entry name" value="Dehydroquinate synthase-like - alpha domain"/>
    <property type="match status" value="1"/>
</dbReference>
<comment type="caution">
    <text evidence="6">The sequence shown here is derived from an EMBL/GenBank/DDBJ whole genome shotgun (WGS) entry which is preliminary data.</text>
</comment>
<evidence type="ECO:0000313" key="6">
    <source>
        <dbReference type="EMBL" id="MCG4748892.1"/>
    </source>
</evidence>
<organism evidence="6 9">
    <name type="scientific">Enterocloster aldenensis</name>
    <dbReference type="NCBI Taxonomy" id="358742"/>
    <lineage>
        <taxon>Bacteria</taxon>
        <taxon>Bacillati</taxon>
        <taxon>Bacillota</taxon>
        <taxon>Clostridia</taxon>
        <taxon>Lachnospirales</taxon>
        <taxon>Lachnospiraceae</taxon>
        <taxon>Enterocloster</taxon>
    </lineage>
</organism>
<dbReference type="EMBL" id="JAAITT010000048">
    <property type="protein sequence ID" value="NSJ51786.1"/>
    <property type="molecule type" value="Genomic_DNA"/>
</dbReference>
<evidence type="ECO:0000256" key="4">
    <source>
        <dbReference type="PIRSR" id="PIRSR000112-3"/>
    </source>
</evidence>
<accession>A0AAW5C452</accession>
<keyword evidence="4" id="KW-0520">NAD</keyword>
<dbReference type="PIRSF" id="PIRSF000112">
    <property type="entry name" value="Glycerol_dehydrogenase"/>
    <property type="match status" value="1"/>
</dbReference>
<dbReference type="InterPro" id="IPR001670">
    <property type="entry name" value="ADH_Fe/GldA"/>
</dbReference>
<dbReference type="Gene3D" id="3.40.50.1970">
    <property type="match status" value="1"/>
</dbReference>
<gene>
    <name evidence="7" type="ORF">G5B36_24225</name>
    <name evidence="6" type="ORF">L0N08_26095</name>
</gene>
<reference evidence="7" key="2">
    <citation type="submission" date="2020-02" db="EMBL/GenBank/DDBJ databases">
        <authorList>
            <person name="Littmann E."/>
            <person name="Sorbara M."/>
        </authorList>
    </citation>
    <scope>NUCLEOTIDE SEQUENCE</scope>
    <source>
        <strain evidence="7">MSK.1.17</strain>
    </source>
</reference>
<feature type="binding site" evidence="4">
    <location>
        <position position="134"/>
    </location>
    <ligand>
        <name>NAD(+)</name>
        <dbReference type="ChEBI" id="CHEBI:57540"/>
    </ligand>
</feature>
<keyword evidence="8" id="KW-1185">Reference proteome</keyword>
<evidence type="ECO:0000313" key="9">
    <source>
        <dbReference type="Proteomes" id="UP001299608"/>
    </source>
</evidence>
<evidence type="ECO:0000256" key="3">
    <source>
        <dbReference type="PIRSR" id="PIRSR000112-1"/>
    </source>
</evidence>
<keyword evidence="2" id="KW-0560">Oxidoreductase</keyword>
<dbReference type="SUPFAM" id="SSF56796">
    <property type="entry name" value="Dehydroquinate synthase-like"/>
    <property type="match status" value="1"/>
</dbReference>
<evidence type="ECO:0000313" key="8">
    <source>
        <dbReference type="Proteomes" id="UP000669239"/>
    </source>
</evidence>
<dbReference type="CDD" id="cd08550">
    <property type="entry name" value="GlyDH-like"/>
    <property type="match status" value="1"/>
</dbReference>